<organism evidence="1 2">
    <name type="scientific">Brachionus plicatilis</name>
    <name type="common">Marine rotifer</name>
    <name type="synonym">Brachionus muelleri</name>
    <dbReference type="NCBI Taxonomy" id="10195"/>
    <lineage>
        <taxon>Eukaryota</taxon>
        <taxon>Metazoa</taxon>
        <taxon>Spiralia</taxon>
        <taxon>Gnathifera</taxon>
        <taxon>Rotifera</taxon>
        <taxon>Eurotatoria</taxon>
        <taxon>Monogononta</taxon>
        <taxon>Pseudotrocha</taxon>
        <taxon>Ploima</taxon>
        <taxon>Brachionidae</taxon>
        <taxon>Brachionus</taxon>
    </lineage>
</organism>
<dbReference type="Proteomes" id="UP000276133">
    <property type="component" value="Unassembled WGS sequence"/>
</dbReference>
<dbReference type="Gene3D" id="3.30.420.10">
    <property type="entry name" value="Ribonuclease H-like superfamily/Ribonuclease H"/>
    <property type="match status" value="1"/>
</dbReference>
<evidence type="ECO:0000313" key="2">
    <source>
        <dbReference type="Proteomes" id="UP000276133"/>
    </source>
</evidence>
<dbReference type="OrthoDB" id="10006939at2759"/>
<dbReference type="InterPro" id="IPR036397">
    <property type="entry name" value="RNaseH_sf"/>
</dbReference>
<protein>
    <submittedName>
        <fullName evidence="1">Uncharacterized protein</fullName>
    </submittedName>
</protein>
<name>A0A3M7ST18_BRAPC</name>
<keyword evidence="2" id="KW-1185">Reference proteome</keyword>
<proteinExistence type="predicted"/>
<dbReference type="GO" id="GO:0003676">
    <property type="term" value="F:nucleic acid binding"/>
    <property type="evidence" value="ECO:0007669"/>
    <property type="project" value="InterPro"/>
</dbReference>
<comment type="caution">
    <text evidence="1">The sequence shown here is derived from an EMBL/GenBank/DDBJ whole genome shotgun (WGS) entry which is preliminary data.</text>
</comment>
<evidence type="ECO:0000313" key="1">
    <source>
        <dbReference type="EMBL" id="RNA38767.1"/>
    </source>
</evidence>
<dbReference type="AlphaFoldDB" id="A0A3M7ST18"/>
<reference evidence="1 2" key="1">
    <citation type="journal article" date="2018" name="Sci. Rep.">
        <title>Genomic signatures of local adaptation to the degree of environmental predictability in rotifers.</title>
        <authorList>
            <person name="Franch-Gras L."/>
            <person name="Hahn C."/>
            <person name="Garcia-Roger E.M."/>
            <person name="Carmona M.J."/>
            <person name="Serra M."/>
            <person name="Gomez A."/>
        </authorList>
    </citation>
    <scope>NUCLEOTIDE SEQUENCE [LARGE SCALE GENOMIC DNA]</scope>
    <source>
        <strain evidence="1">HYR1</strain>
    </source>
</reference>
<accession>A0A3M7ST18</accession>
<gene>
    <name evidence="1" type="ORF">BpHYR1_014796</name>
</gene>
<sequence length="193" mass="22612">MVPIDANPTVIDLVDVMSDDHRSLLNKINFFISKITDLTRGFNGKSPPKLLDLNPIEVIWNEMKEFVRKRNIQNDEEAVKCQAYINHLKKNKVIKIVIKKWKLVKLLAIETLKFFLSENLPKFTKIQPFFGQISLNFFSLSNKSATRIFIQFAFKIHRLIISKFDTWCRGMIEFKREFFPIHVISKCIVGFSC</sequence>
<dbReference type="EMBL" id="REGN01000826">
    <property type="protein sequence ID" value="RNA38767.1"/>
    <property type="molecule type" value="Genomic_DNA"/>
</dbReference>